<keyword evidence="4" id="KW-1185">Reference proteome</keyword>
<sequence length="537" mass="54659">MRQPLFIAVALATSLSLVACGGSSSSRRAPPPDLAEVTPGPMVLLTAGDALISLDRADPGNLSASTAITGLATADTLVGIAYRPATGDLYGVGLLGNLYVIDDSTGAVTSTVTLIPSATSPTFAGLDGEEFGVDFNPVPDRLRVVSDNGQNLRINVDTGEVIIDGAVNGAPDADITGSAYTNSFAGTATTRLFSIDSDGEMLYLQNPPNDGTQTNPVTLGVDASDHNGFVLDGRTNEGFAAFTVDGRAGLYYIDVNATENAATLIGRLDVSGGIKGIAIPPATPMVYTLTEDNELASFSLTSPGSITTVAITGLSTTPEALLGIDFRPATGDLYAVSALGKIYTLNTGTGAATEVATLGPAPAPDNDFVMLDAGDYVLDFNPVPDRLRLMSELGQNLRINVDTGAALVDGSVNQAGATPVLTAAAYTNSYANPPGTQLYTIDIDGQQYNLQNPPNDGTQVPQGALPIVAAGDQGFDIAGGDNGLVLVALSDDAAGPHVLYKLNLTTGAFTLVGADAASSTIGGASGPSLRSLAIDLQ</sequence>
<feature type="domain" description="DUF4394" evidence="2">
    <location>
        <begin position="51"/>
        <end position="278"/>
    </location>
</feature>
<organism evidence="3 4">
    <name type="scientific">Isoalcanivorax pacificus W11-5</name>
    <dbReference type="NCBI Taxonomy" id="391936"/>
    <lineage>
        <taxon>Bacteria</taxon>
        <taxon>Pseudomonadati</taxon>
        <taxon>Pseudomonadota</taxon>
        <taxon>Gammaproteobacteria</taxon>
        <taxon>Oceanospirillales</taxon>
        <taxon>Alcanivoracaceae</taxon>
        <taxon>Isoalcanivorax</taxon>
    </lineage>
</organism>
<evidence type="ECO:0000259" key="2">
    <source>
        <dbReference type="Pfam" id="PF14339"/>
    </source>
</evidence>
<dbReference type="InterPro" id="IPR015943">
    <property type="entry name" value="WD40/YVTN_repeat-like_dom_sf"/>
</dbReference>
<dbReference type="AlphaFoldDB" id="A0A0B4XLC9"/>
<feature type="domain" description="DUF4394" evidence="2">
    <location>
        <begin position="295"/>
        <end position="515"/>
    </location>
</feature>
<feature type="signal peptide" evidence="1">
    <location>
        <begin position="1"/>
        <end position="19"/>
    </location>
</feature>
<dbReference type="PROSITE" id="PS51257">
    <property type="entry name" value="PROKAR_LIPOPROTEIN"/>
    <property type="match status" value="1"/>
</dbReference>
<dbReference type="Gene3D" id="2.130.10.10">
    <property type="entry name" value="YVTN repeat-like/Quinoprotein amine dehydrogenase"/>
    <property type="match status" value="1"/>
</dbReference>
<keyword evidence="1" id="KW-0732">Signal</keyword>
<dbReference type="EMBL" id="CP004387">
    <property type="protein sequence ID" value="AJD47926.1"/>
    <property type="molecule type" value="Genomic_DNA"/>
</dbReference>
<dbReference type="RefSeq" id="WP_008735658.1">
    <property type="nucleotide sequence ID" value="NZ_CP004387.1"/>
</dbReference>
<dbReference type="OrthoDB" id="531718at2"/>
<dbReference type="SUPFAM" id="SSF69322">
    <property type="entry name" value="Tricorn protease domain 2"/>
    <property type="match status" value="1"/>
</dbReference>
<protein>
    <recommendedName>
        <fullName evidence="2">DUF4394 domain-containing protein</fullName>
    </recommendedName>
</protein>
<evidence type="ECO:0000256" key="1">
    <source>
        <dbReference type="SAM" id="SignalP"/>
    </source>
</evidence>
<dbReference type="Pfam" id="PF14339">
    <property type="entry name" value="DUF4394"/>
    <property type="match status" value="2"/>
</dbReference>
<evidence type="ECO:0000313" key="4">
    <source>
        <dbReference type="Proteomes" id="UP000006764"/>
    </source>
</evidence>
<feature type="chain" id="PRO_5002097280" description="DUF4394 domain-containing protein" evidence="1">
    <location>
        <begin position="20"/>
        <end position="537"/>
    </location>
</feature>
<name>A0A0B4XLC9_9GAMM</name>
<dbReference type="HOGENOM" id="CLU_036386_0_0_6"/>
<dbReference type="STRING" id="391936.S7S_07550"/>
<dbReference type="Proteomes" id="UP000006764">
    <property type="component" value="Chromosome"/>
</dbReference>
<dbReference type="InterPro" id="IPR025507">
    <property type="entry name" value="DUF4394"/>
</dbReference>
<reference evidence="3 4" key="1">
    <citation type="journal article" date="2012" name="J. Bacteriol.">
        <title>Genome sequence of an alkane-degrading bacterium, Alcanivorax pacificus type strain W11-5, isolated from deep sea sediment.</title>
        <authorList>
            <person name="Lai Q."/>
            <person name="Shao Z."/>
        </authorList>
    </citation>
    <scope>NUCLEOTIDE SEQUENCE [LARGE SCALE GENOMIC DNA]</scope>
    <source>
        <strain evidence="3 4">W11-5</strain>
    </source>
</reference>
<proteinExistence type="predicted"/>
<evidence type="ECO:0000313" key="3">
    <source>
        <dbReference type="EMBL" id="AJD47926.1"/>
    </source>
</evidence>
<accession>A0A0B4XLC9</accession>
<dbReference type="KEGG" id="apac:S7S_07550"/>
<gene>
    <name evidence="3" type="ORF">S7S_07550</name>
</gene>